<dbReference type="PANTHER" id="PTHR46640">
    <property type="entry name" value="TRIACYLGLYCEROL LIPASE, PUTATIVE (AFU_ORTHOLOGUE AFUA_6G06510)-RELATED"/>
    <property type="match status" value="1"/>
</dbReference>
<keyword evidence="2" id="KW-0378">Hydrolase</keyword>
<evidence type="ECO:0000256" key="1">
    <source>
        <dbReference type="ARBA" id="ARBA00013279"/>
    </source>
</evidence>
<dbReference type="OrthoDB" id="406844at2759"/>
<dbReference type="ESTHER" id="ashgo-q75cn3">
    <property type="family name" value="Lipase_3"/>
</dbReference>
<dbReference type="InterPro" id="IPR029058">
    <property type="entry name" value="AB_hydrolase_fold"/>
</dbReference>
<dbReference type="Pfam" id="PF01764">
    <property type="entry name" value="Lipase_3"/>
    <property type="match status" value="1"/>
</dbReference>
<evidence type="ECO:0000256" key="2">
    <source>
        <dbReference type="ARBA" id="ARBA00022801"/>
    </source>
</evidence>
<dbReference type="GeneID" id="4619410"/>
<dbReference type="KEGG" id="ago:AGOS_ACL114W"/>
<keyword evidence="3" id="KW-0732">Signal</keyword>
<sequence length="319" mass="35620">MKLSPFCLIFSLLASVNGYSVEVYNELKHYAYISNAAYCVSAPLLPSMLQKGSVFMEKDGLRVLNVFQPKILDERVSCSGYIGLNDTAKKIVIAFRGSVTVPDWLVDFSFLPTNYVPVKSDKRCEGTCLVHHGVYDQFKVAFPDIYAVFQKIAQQHPDYEVTVTGHSLGGGYAYLMGLELQLLGHKPHVITYAGLRMGNADLNKWYDKVFDNVKKVEDLKNGGNPRNAYIRVVQSRDIVPMVPTGPIYTHAGILFTITDVDSEVPLQSGVRLDGCNTKLKELVGDILFSGKLLSLVRLLDHNKFFRRMALPCTDNSLKL</sequence>
<dbReference type="eggNOG" id="KOG4569">
    <property type="taxonomic scope" value="Eukaryota"/>
</dbReference>
<dbReference type="AlphaFoldDB" id="Q75CN3"/>
<dbReference type="RefSeq" id="NP_983290.1">
    <property type="nucleotide sequence ID" value="NM_208643.1"/>
</dbReference>
<reference evidence="5 6" key="1">
    <citation type="journal article" date="2004" name="Science">
        <title>The Ashbya gossypii genome as a tool for mapping the ancient Saccharomyces cerevisiae genome.</title>
        <authorList>
            <person name="Dietrich F.S."/>
            <person name="Voegeli S."/>
            <person name="Brachat S."/>
            <person name="Lerch A."/>
            <person name="Gates K."/>
            <person name="Steiner S."/>
            <person name="Mohr C."/>
            <person name="Pohlmann R."/>
            <person name="Luedi P."/>
            <person name="Choi S."/>
            <person name="Wing R.A."/>
            <person name="Flavier A."/>
            <person name="Gaffney T.D."/>
            <person name="Philippsen P."/>
        </authorList>
    </citation>
    <scope>NUCLEOTIDE SEQUENCE [LARGE SCALE GENOMIC DNA]</scope>
    <source>
        <strain evidence="6">ATCC 10895 / CBS 109.51 / FGSC 9923 / NRRL Y-1056</strain>
    </source>
</reference>
<evidence type="ECO:0000256" key="3">
    <source>
        <dbReference type="SAM" id="SignalP"/>
    </source>
</evidence>
<feature type="signal peptide" evidence="3">
    <location>
        <begin position="1"/>
        <end position="18"/>
    </location>
</feature>
<proteinExistence type="predicted"/>
<dbReference type="GO" id="GO:0004806">
    <property type="term" value="F:triacylglycerol lipase activity"/>
    <property type="evidence" value="ECO:0007669"/>
    <property type="project" value="UniProtKB-EC"/>
</dbReference>
<dbReference type="SUPFAM" id="SSF53474">
    <property type="entry name" value="alpha/beta-Hydrolases"/>
    <property type="match status" value="1"/>
</dbReference>
<dbReference type="EMBL" id="AE016816">
    <property type="protein sequence ID" value="AAS51114.1"/>
    <property type="molecule type" value="Genomic_DNA"/>
</dbReference>
<dbReference type="InterPro" id="IPR051299">
    <property type="entry name" value="AB_hydrolase_lip/est"/>
</dbReference>
<dbReference type="InParanoid" id="Q75CN3"/>
<evidence type="ECO:0000313" key="6">
    <source>
        <dbReference type="Proteomes" id="UP000000591"/>
    </source>
</evidence>
<accession>Q75CN3</accession>
<reference evidence="6" key="2">
    <citation type="journal article" date="2013" name="G3 (Bethesda)">
        <title>Genomes of Ashbya fungi isolated from insects reveal four mating-type loci, numerous translocations, lack of transposons, and distinct gene duplications.</title>
        <authorList>
            <person name="Dietrich F.S."/>
            <person name="Voegeli S."/>
            <person name="Kuo S."/>
            <person name="Philippsen P."/>
        </authorList>
    </citation>
    <scope>GENOME REANNOTATION</scope>
    <source>
        <strain evidence="6">ATCC 10895 / CBS 109.51 / FGSC 9923 / NRRL Y-1056</strain>
    </source>
</reference>
<dbReference type="GO" id="GO:0006629">
    <property type="term" value="P:lipid metabolic process"/>
    <property type="evidence" value="ECO:0007669"/>
    <property type="project" value="InterPro"/>
</dbReference>
<dbReference type="OMA" id="FANIAYC"/>
<evidence type="ECO:0000259" key="4">
    <source>
        <dbReference type="Pfam" id="PF01764"/>
    </source>
</evidence>
<dbReference type="Gene3D" id="3.40.50.1820">
    <property type="entry name" value="alpha/beta hydrolase"/>
    <property type="match status" value="1"/>
</dbReference>
<name>Q75CN3_EREGS</name>
<feature type="domain" description="Fungal lipase-type" evidence="4">
    <location>
        <begin position="92"/>
        <end position="244"/>
    </location>
</feature>
<dbReference type="Proteomes" id="UP000000591">
    <property type="component" value="Chromosome III"/>
</dbReference>
<organism evidence="5 6">
    <name type="scientific">Eremothecium gossypii (strain ATCC 10895 / CBS 109.51 / FGSC 9923 / NRRL Y-1056)</name>
    <name type="common">Yeast</name>
    <name type="synonym">Ashbya gossypii</name>
    <dbReference type="NCBI Taxonomy" id="284811"/>
    <lineage>
        <taxon>Eukaryota</taxon>
        <taxon>Fungi</taxon>
        <taxon>Dikarya</taxon>
        <taxon>Ascomycota</taxon>
        <taxon>Saccharomycotina</taxon>
        <taxon>Saccharomycetes</taxon>
        <taxon>Saccharomycetales</taxon>
        <taxon>Saccharomycetaceae</taxon>
        <taxon>Eremothecium</taxon>
    </lineage>
</organism>
<dbReference type="CDD" id="cd00519">
    <property type="entry name" value="Lipase_3"/>
    <property type="match status" value="1"/>
</dbReference>
<keyword evidence="6" id="KW-1185">Reference proteome</keyword>
<evidence type="ECO:0000313" key="5">
    <source>
        <dbReference type="EMBL" id="AAS51114.1"/>
    </source>
</evidence>
<dbReference type="EC" id="3.1.1.3" evidence="1"/>
<feature type="chain" id="PRO_5004285758" description="triacylglycerol lipase" evidence="3">
    <location>
        <begin position="19"/>
        <end position="319"/>
    </location>
</feature>
<dbReference type="HOGENOM" id="CLU_032957_3_0_1"/>
<protein>
    <recommendedName>
        <fullName evidence="1">triacylglycerol lipase</fullName>
        <ecNumber evidence="1">3.1.1.3</ecNumber>
    </recommendedName>
</protein>
<dbReference type="InterPro" id="IPR002921">
    <property type="entry name" value="Fungal_lipase-type"/>
</dbReference>
<dbReference type="PANTHER" id="PTHR46640:SF3">
    <property type="entry name" value="LIPASE LIH1-RELATED"/>
    <property type="match status" value="1"/>
</dbReference>
<gene>
    <name evidence="5" type="ORF">AGOS_ACL114W</name>
</gene>